<protein>
    <submittedName>
        <fullName evidence="1">Protein CBG26549</fullName>
    </submittedName>
</protein>
<evidence type="ECO:0000313" key="2">
    <source>
        <dbReference type="Proteomes" id="UP000008549"/>
    </source>
</evidence>
<reference evidence="1 2" key="1">
    <citation type="journal article" date="2003" name="PLoS Biol.">
        <title>The genome sequence of Caenorhabditis briggsae: a platform for comparative genomics.</title>
        <authorList>
            <person name="Stein L.D."/>
            <person name="Bao Z."/>
            <person name="Blasiar D."/>
            <person name="Blumenthal T."/>
            <person name="Brent M.R."/>
            <person name="Chen N."/>
            <person name="Chinwalla A."/>
            <person name="Clarke L."/>
            <person name="Clee C."/>
            <person name="Coghlan A."/>
            <person name="Coulson A."/>
            <person name="D'Eustachio P."/>
            <person name="Fitch D.H."/>
            <person name="Fulton L.A."/>
            <person name="Fulton R.E."/>
            <person name="Griffiths-Jones S."/>
            <person name="Harris T.W."/>
            <person name="Hillier L.W."/>
            <person name="Kamath R."/>
            <person name="Kuwabara P.E."/>
            <person name="Mardis E.R."/>
            <person name="Marra M.A."/>
            <person name="Miner T.L."/>
            <person name="Minx P."/>
            <person name="Mullikin J.C."/>
            <person name="Plumb R.W."/>
            <person name="Rogers J."/>
            <person name="Schein J.E."/>
            <person name="Sohrmann M."/>
            <person name="Spieth J."/>
            <person name="Stajich J.E."/>
            <person name="Wei C."/>
            <person name="Willey D."/>
            <person name="Wilson R.K."/>
            <person name="Durbin R."/>
            <person name="Waterston R.H."/>
        </authorList>
    </citation>
    <scope>NUCLEOTIDE SEQUENCE [LARGE SCALE GENOMIC DNA]</scope>
    <source>
        <strain evidence="1 2">AF16</strain>
    </source>
</reference>
<dbReference type="GeneID" id="68918027"/>
<dbReference type="HOGENOM" id="CLU_2690038_0_0_1"/>
<dbReference type="AlphaFoldDB" id="B6IK48"/>
<dbReference type="CTD" id="68918027"/>
<sequence length="74" mass="8271">MSSEDEEDDMHDDAAGVAKNQNFDYSDIEKFQTTVFAAKLQIIAIVKDQATPYFASPYVGKKNDRHISRAGGWS</sequence>
<dbReference type="Proteomes" id="UP000008549">
    <property type="component" value="Unassembled WGS sequence"/>
</dbReference>
<keyword evidence="2" id="KW-1185">Reference proteome</keyword>
<reference evidence="1 2" key="2">
    <citation type="journal article" date="2011" name="PLoS Genet.">
        <title>Caenorhabditis briggsae recombinant inbred line genotypes reveal inter-strain incompatibility and the evolution of recombination.</title>
        <authorList>
            <person name="Ross J.A."/>
            <person name="Koboldt D.C."/>
            <person name="Staisch J.E."/>
            <person name="Chamberlin H.M."/>
            <person name="Gupta B.P."/>
            <person name="Miller R.D."/>
            <person name="Baird S.E."/>
            <person name="Haag E.S."/>
        </authorList>
    </citation>
    <scope>NUCLEOTIDE SEQUENCE [LARGE SCALE GENOMIC DNA]</scope>
    <source>
        <strain evidence="1 2">AF16</strain>
    </source>
</reference>
<proteinExistence type="predicted"/>
<dbReference type="KEGG" id="cbr:CBG_26549"/>
<dbReference type="RefSeq" id="XP_045099837.1">
    <property type="nucleotide sequence ID" value="XM_045236205.1"/>
</dbReference>
<dbReference type="WormBase" id="CBG26549">
    <property type="protein sequence ID" value="CBP41488"/>
    <property type="gene ID" value="WBGene00087963"/>
</dbReference>
<evidence type="ECO:0000313" key="3">
    <source>
        <dbReference type="WormBase" id="CBG26549"/>
    </source>
</evidence>
<gene>
    <name evidence="1 3" type="ORF">CBG26549</name>
    <name evidence="1" type="ORF">CBG_26549</name>
</gene>
<dbReference type="InParanoid" id="B6IK48"/>
<evidence type="ECO:0000313" key="1">
    <source>
        <dbReference type="EMBL" id="CAS00278.1"/>
    </source>
</evidence>
<organism evidence="1 2">
    <name type="scientific">Caenorhabditis briggsae</name>
    <dbReference type="NCBI Taxonomy" id="6238"/>
    <lineage>
        <taxon>Eukaryota</taxon>
        <taxon>Metazoa</taxon>
        <taxon>Ecdysozoa</taxon>
        <taxon>Nematoda</taxon>
        <taxon>Chromadorea</taxon>
        <taxon>Rhabditida</taxon>
        <taxon>Rhabditina</taxon>
        <taxon>Rhabditomorpha</taxon>
        <taxon>Rhabditoidea</taxon>
        <taxon>Rhabditidae</taxon>
        <taxon>Peloderinae</taxon>
        <taxon>Caenorhabditis</taxon>
    </lineage>
</organism>
<name>B6IK48_CAEBR</name>
<accession>B6IK48</accession>
<dbReference type="EMBL" id="HE601081">
    <property type="protein sequence ID" value="CAS00278.1"/>
    <property type="molecule type" value="Genomic_DNA"/>
</dbReference>